<reference evidence="1 2" key="1">
    <citation type="submission" date="2019-09" db="EMBL/GenBank/DDBJ databases">
        <authorList>
            <consortium name="Pathogen Informatics"/>
        </authorList>
    </citation>
    <scope>NUCLEOTIDE SEQUENCE [LARGE SCALE GENOMIC DNA]</scope>
    <source>
        <strain evidence="1 2">EuSCAPE_IL010</strain>
    </source>
</reference>
<name>A0ABY6WZ88_9ENTR</name>
<protein>
    <submittedName>
        <fullName evidence="1">Uncharacterized protein</fullName>
    </submittedName>
</protein>
<proteinExistence type="predicted"/>
<dbReference type="Proteomes" id="UP000259400">
    <property type="component" value="Unassembled WGS sequence"/>
</dbReference>
<keyword evidence="2" id="KW-1185">Reference proteome</keyword>
<comment type="caution">
    <text evidence="1">The sequence shown here is derived from an EMBL/GenBank/DDBJ whole genome shotgun (WGS) entry which is preliminary data.</text>
</comment>
<accession>A0ABY6WZ88</accession>
<evidence type="ECO:0000313" key="1">
    <source>
        <dbReference type="EMBL" id="VVJ95750.1"/>
    </source>
</evidence>
<gene>
    <name evidence="1" type="ORF">SAMEA3538468_03310</name>
</gene>
<organism evidence="1 2">
    <name type="scientific">Klebsiella quasivariicola</name>
    <dbReference type="NCBI Taxonomy" id="2026240"/>
    <lineage>
        <taxon>Bacteria</taxon>
        <taxon>Pseudomonadati</taxon>
        <taxon>Pseudomonadota</taxon>
        <taxon>Gammaproteobacteria</taxon>
        <taxon>Enterobacterales</taxon>
        <taxon>Enterobacteriaceae</taxon>
        <taxon>Klebsiella/Raoultella group</taxon>
        <taxon>Klebsiella</taxon>
        <taxon>Klebsiella pneumoniae complex</taxon>
    </lineage>
</organism>
<sequence>MRNKYPGCCYYCKNWVAKGEGHFERFAGRFRVIHADCVLKQRQAKSAAAA</sequence>
<evidence type="ECO:0000313" key="2">
    <source>
        <dbReference type="Proteomes" id="UP000259400"/>
    </source>
</evidence>
<dbReference type="EMBL" id="UJYZ02000015">
    <property type="protein sequence ID" value="VVJ95750.1"/>
    <property type="molecule type" value="Genomic_DNA"/>
</dbReference>
<dbReference type="RefSeq" id="WP_158609931.1">
    <property type="nucleotide sequence ID" value="NZ_UJYZ02000015.1"/>
</dbReference>